<protein>
    <submittedName>
        <fullName evidence="1">Uncharacterized protein</fullName>
    </submittedName>
</protein>
<dbReference type="AlphaFoldDB" id="A0A6A6IGE9"/>
<reference evidence="1" key="1">
    <citation type="journal article" date="2020" name="Stud. Mycol.">
        <title>101 Dothideomycetes genomes: a test case for predicting lifestyles and emergence of pathogens.</title>
        <authorList>
            <person name="Haridas S."/>
            <person name="Albert R."/>
            <person name="Binder M."/>
            <person name="Bloem J."/>
            <person name="Labutti K."/>
            <person name="Salamov A."/>
            <person name="Andreopoulos B."/>
            <person name="Baker S."/>
            <person name="Barry K."/>
            <person name="Bills G."/>
            <person name="Bluhm B."/>
            <person name="Cannon C."/>
            <person name="Castanera R."/>
            <person name="Culley D."/>
            <person name="Daum C."/>
            <person name="Ezra D."/>
            <person name="Gonzalez J."/>
            <person name="Henrissat B."/>
            <person name="Kuo A."/>
            <person name="Liang C."/>
            <person name="Lipzen A."/>
            <person name="Lutzoni F."/>
            <person name="Magnuson J."/>
            <person name="Mondo S."/>
            <person name="Nolan M."/>
            <person name="Ohm R."/>
            <person name="Pangilinan J."/>
            <person name="Park H.-J."/>
            <person name="Ramirez L."/>
            <person name="Alfaro M."/>
            <person name="Sun H."/>
            <person name="Tritt A."/>
            <person name="Yoshinaga Y."/>
            <person name="Zwiers L.-H."/>
            <person name="Turgeon B."/>
            <person name="Goodwin S."/>
            <person name="Spatafora J."/>
            <person name="Crous P."/>
            <person name="Grigoriev I."/>
        </authorList>
    </citation>
    <scope>NUCLEOTIDE SEQUENCE</scope>
    <source>
        <strain evidence="1">CBS 122368</strain>
    </source>
</reference>
<dbReference type="RefSeq" id="XP_033683624.1">
    <property type="nucleotide sequence ID" value="XM_033821802.1"/>
</dbReference>
<dbReference type="Proteomes" id="UP000800094">
    <property type="component" value="Unassembled WGS sequence"/>
</dbReference>
<keyword evidence="2" id="KW-1185">Reference proteome</keyword>
<dbReference type="GeneID" id="54575132"/>
<sequence>MKKSACGHGIWVSSFTRATRSQHCHLPFDPWTGHYHLPSRQIESMAGRTQPMITRLLGFHTRLHREGIPALPPMNVRAHRGVALAPETDCIRPEQNGLQIVLIQALYCEERRPLSMRKLMDAYQDMPFVR</sequence>
<evidence type="ECO:0000313" key="1">
    <source>
        <dbReference type="EMBL" id="KAF2248620.1"/>
    </source>
</evidence>
<accession>A0A6A6IGE9</accession>
<name>A0A6A6IGE9_9PLEO</name>
<organism evidence="1 2">
    <name type="scientific">Trematosphaeria pertusa</name>
    <dbReference type="NCBI Taxonomy" id="390896"/>
    <lineage>
        <taxon>Eukaryota</taxon>
        <taxon>Fungi</taxon>
        <taxon>Dikarya</taxon>
        <taxon>Ascomycota</taxon>
        <taxon>Pezizomycotina</taxon>
        <taxon>Dothideomycetes</taxon>
        <taxon>Pleosporomycetidae</taxon>
        <taxon>Pleosporales</taxon>
        <taxon>Massarineae</taxon>
        <taxon>Trematosphaeriaceae</taxon>
        <taxon>Trematosphaeria</taxon>
    </lineage>
</organism>
<gene>
    <name evidence="1" type="ORF">BU26DRAFT_302405</name>
</gene>
<evidence type="ECO:0000313" key="2">
    <source>
        <dbReference type="Proteomes" id="UP000800094"/>
    </source>
</evidence>
<proteinExistence type="predicted"/>
<dbReference type="EMBL" id="ML987195">
    <property type="protein sequence ID" value="KAF2248620.1"/>
    <property type="molecule type" value="Genomic_DNA"/>
</dbReference>